<dbReference type="GO" id="GO:0006397">
    <property type="term" value="P:mRNA processing"/>
    <property type="evidence" value="ECO:0007669"/>
    <property type="project" value="UniProtKB-KW"/>
</dbReference>
<dbReference type="PANTHER" id="PTHR45846:SF1">
    <property type="entry name" value="TRNA-DIHYDROURIDINE(47) SYNTHASE [NAD(P)(+)]-LIKE"/>
    <property type="match status" value="1"/>
</dbReference>
<dbReference type="InterPro" id="IPR035587">
    <property type="entry name" value="DUS-like_FMN-bd"/>
</dbReference>
<evidence type="ECO:0000256" key="2">
    <source>
        <dbReference type="ARBA" id="ARBA00022630"/>
    </source>
</evidence>
<gene>
    <name evidence="23" type="primary">DUS3L</name>
</gene>
<dbReference type="RefSeq" id="XP_017694531.1">
    <property type="nucleotide sequence ID" value="XM_017839042.1"/>
</dbReference>
<comment type="similarity">
    <text evidence="19">Belongs to the dus family. Dus3 subfamily.</text>
</comment>
<evidence type="ECO:0000256" key="7">
    <source>
        <dbReference type="ARBA" id="ARBA00022737"/>
    </source>
</evidence>
<evidence type="ECO:0000256" key="5">
    <source>
        <dbReference type="ARBA" id="ARBA00022694"/>
    </source>
</evidence>
<comment type="catalytic activity">
    <reaction evidence="15">
        <text>a 5,6-dihydrouridine in mRNA + NAD(+) = a uridine in mRNA + NADH + H(+)</text>
        <dbReference type="Rhea" id="RHEA:69851"/>
        <dbReference type="Rhea" id="RHEA-COMP:14658"/>
        <dbReference type="Rhea" id="RHEA-COMP:17789"/>
        <dbReference type="ChEBI" id="CHEBI:15378"/>
        <dbReference type="ChEBI" id="CHEBI:57540"/>
        <dbReference type="ChEBI" id="CHEBI:57945"/>
        <dbReference type="ChEBI" id="CHEBI:65315"/>
        <dbReference type="ChEBI" id="CHEBI:74443"/>
    </reaction>
    <physiologicalReaction direction="right-to-left" evidence="15">
        <dbReference type="Rhea" id="RHEA:69853"/>
    </physiologicalReaction>
</comment>
<evidence type="ECO:0000256" key="6">
    <source>
        <dbReference type="ARBA" id="ARBA00022723"/>
    </source>
</evidence>
<organism evidence="22 23">
    <name type="scientific">Lepidothrix coronata</name>
    <name type="common">blue-crowned manakin</name>
    <dbReference type="NCBI Taxonomy" id="321398"/>
    <lineage>
        <taxon>Eukaryota</taxon>
        <taxon>Metazoa</taxon>
        <taxon>Chordata</taxon>
        <taxon>Craniata</taxon>
        <taxon>Vertebrata</taxon>
        <taxon>Euteleostomi</taxon>
        <taxon>Archelosauria</taxon>
        <taxon>Archosauria</taxon>
        <taxon>Dinosauria</taxon>
        <taxon>Saurischia</taxon>
        <taxon>Theropoda</taxon>
        <taxon>Coelurosauria</taxon>
        <taxon>Aves</taxon>
        <taxon>Neognathae</taxon>
        <taxon>Neoaves</taxon>
        <taxon>Telluraves</taxon>
        <taxon>Australaves</taxon>
        <taxon>Passeriformes</taxon>
        <taxon>Pipridae</taxon>
        <taxon>Lepidothrix</taxon>
    </lineage>
</organism>
<feature type="zinc finger region" description="C3H1-type" evidence="18">
    <location>
        <begin position="158"/>
        <end position="183"/>
    </location>
</feature>
<evidence type="ECO:0000256" key="8">
    <source>
        <dbReference type="ARBA" id="ARBA00022771"/>
    </source>
</evidence>
<keyword evidence="10" id="KW-0521">NADP</keyword>
<dbReference type="SMART" id="SM00356">
    <property type="entry name" value="ZnF_C3H1"/>
    <property type="match status" value="2"/>
</dbReference>
<sequence>MAAAVPPGVAPVRARFLTSKEEFHAFLRAGSEPGSQVGDEGEEEKKEEDEEKEEEQEEQVSSCQSEPPAKRVRAEDLGQDEENQEGAGAEEKELPERKRARGQNKSRPCMKPNHYEQSRLCPSVTQGRPGKCFYGPRCRFLHDVGEYLAGKPSDLGQRCVLFDTFGRCPYGVTCRFARAHLGDGHQNIVNAALAQQWEGKLLVRNNLSKDLQHQLRKRKFVFQKAEEYLRGLKPRGGDGKGGKATGEQEVSNCAAPQEGLGDGDGHECPVLQEQGEDPKAEALQSPSSRGDGVAPSVPTVGPLTDEDVTKLRPCEKKKLEIQGKLYLAPLTTCGNLPFRRICKRFGADVTCGEMAVCTNLLQGQSSEWALLKRHHTEDIFGVQLEGAFPDTMTKCAELLNRTIEVDFVDINVGCPIDLVYKKGGGCALMTRSNKFEQIVRGMNSVLDVPLTVKIRTGVQEKINVAHKIIPKIREWGASMVTLHGRSREQRYTRSADWEYIAECAKIASPMPLFGNGDILSYEDANRAMETGVSGIMIARGALIKPWLFTEIKEQRHWDISSGERFDILKDFTNYGLEHWGSDTQGVEKTRKFLLEWLSFLCRYIPVGLLEHLPQRINERPPYYLGRDYLETLMASQNVDDWIRISELLLGPVPPSFTFLPKHKANSYR</sequence>
<dbReference type="CDD" id="cd02801">
    <property type="entry name" value="DUS_like_FMN"/>
    <property type="match status" value="1"/>
</dbReference>
<evidence type="ECO:0000256" key="1">
    <source>
        <dbReference type="ARBA" id="ARBA00001917"/>
    </source>
</evidence>
<comment type="cofactor">
    <cofactor evidence="1 19">
        <name>FMN</name>
        <dbReference type="ChEBI" id="CHEBI:58210"/>
    </cofactor>
</comment>
<evidence type="ECO:0000256" key="3">
    <source>
        <dbReference type="ARBA" id="ARBA00022643"/>
    </source>
</evidence>
<keyword evidence="8 18" id="KW-0863">Zinc-finger</keyword>
<evidence type="ECO:0000256" key="15">
    <source>
        <dbReference type="ARBA" id="ARBA00048342"/>
    </source>
</evidence>
<feature type="compositionally biased region" description="Acidic residues" evidence="20">
    <location>
        <begin position="39"/>
        <end position="58"/>
    </location>
</feature>
<dbReference type="Pfam" id="PF25585">
    <property type="entry name" value="zf-CCCH_DUS3L"/>
    <property type="match status" value="2"/>
</dbReference>
<evidence type="ECO:0000256" key="9">
    <source>
        <dbReference type="ARBA" id="ARBA00022833"/>
    </source>
</evidence>
<dbReference type="EC" id="1.3.1.-" evidence="19"/>
<dbReference type="CTD" id="56931"/>
<evidence type="ECO:0000256" key="13">
    <source>
        <dbReference type="ARBA" id="ARBA00045365"/>
    </source>
</evidence>
<keyword evidence="11 19" id="KW-0560">Oxidoreductase</keyword>
<evidence type="ECO:0000256" key="18">
    <source>
        <dbReference type="PROSITE-ProRule" id="PRU00723"/>
    </source>
</evidence>
<evidence type="ECO:0000313" key="22">
    <source>
        <dbReference type="Proteomes" id="UP000504624"/>
    </source>
</evidence>
<dbReference type="Proteomes" id="UP000504624">
    <property type="component" value="Unplaced"/>
</dbReference>
<evidence type="ECO:0000256" key="11">
    <source>
        <dbReference type="ARBA" id="ARBA00023002"/>
    </source>
</evidence>
<evidence type="ECO:0000256" key="14">
    <source>
        <dbReference type="ARBA" id="ARBA00048266"/>
    </source>
</evidence>
<evidence type="ECO:0000259" key="21">
    <source>
        <dbReference type="PROSITE" id="PS50103"/>
    </source>
</evidence>
<dbReference type="InterPro" id="IPR013785">
    <property type="entry name" value="Aldolase_TIM"/>
</dbReference>
<keyword evidence="5 19" id="KW-0819">tRNA processing</keyword>
<dbReference type="OrthoDB" id="259935at2759"/>
<feature type="domain" description="C3H1-type" evidence="21">
    <location>
        <begin position="158"/>
        <end position="183"/>
    </location>
</feature>
<keyword evidence="4" id="KW-0507">mRNA processing</keyword>
<evidence type="ECO:0000256" key="4">
    <source>
        <dbReference type="ARBA" id="ARBA00022664"/>
    </source>
</evidence>
<dbReference type="Gene3D" id="4.10.1000.10">
    <property type="entry name" value="Zinc finger, CCCH-type"/>
    <property type="match status" value="1"/>
</dbReference>
<dbReference type="Gene3D" id="3.20.20.70">
    <property type="entry name" value="Aldolase class I"/>
    <property type="match status" value="1"/>
</dbReference>
<feature type="region of interest" description="Disordered" evidence="20">
    <location>
        <begin position="25"/>
        <end position="115"/>
    </location>
</feature>
<evidence type="ECO:0000256" key="12">
    <source>
        <dbReference type="ARBA" id="ARBA00023027"/>
    </source>
</evidence>
<evidence type="ECO:0000256" key="10">
    <source>
        <dbReference type="ARBA" id="ARBA00022857"/>
    </source>
</evidence>
<evidence type="ECO:0000313" key="23">
    <source>
        <dbReference type="RefSeq" id="XP_017694531.1"/>
    </source>
</evidence>
<keyword evidence="7" id="KW-0677">Repeat</keyword>
<dbReference type="GeneID" id="108509549"/>
<evidence type="ECO:0000256" key="19">
    <source>
        <dbReference type="RuleBase" id="RU291113"/>
    </source>
</evidence>
<keyword evidence="3 19" id="KW-0288">FMN</keyword>
<evidence type="ECO:0000256" key="17">
    <source>
        <dbReference type="ARBA" id="ARBA00049513"/>
    </source>
</evidence>
<keyword evidence="9 18" id="KW-0862">Zinc</keyword>
<feature type="region of interest" description="Disordered" evidence="20">
    <location>
        <begin position="276"/>
        <end position="305"/>
    </location>
</feature>
<dbReference type="InterPro" id="IPR000571">
    <property type="entry name" value="Znf_CCCH"/>
</dbReference>
<dbReference type="GO" id="GO:0050660">
    <property type="term" value="F:flavin adenine dinucleotide binding"/>
    <property type="evidence" value="ECO:0007669"/>
    <property type="project" value="UniProtKB-UniRule"/>
</dbReference>
<dbReference type="GO" id="GO:0102265">
    <property type="term" value="F:tRNA-dihydrouridine47 synthase activity"/>
    <property type="evidence" value="ECO:0007669"/>
    <property type="project" value="UniProtKB-EC"/>
</dbReference>
<evidence type="ECO:0000256" key="20">
    <source>
        <dbReference type="SAM" id="MobiDB-lite"/>
    </source>
</evidence>
<feature type="zinc finger region" description="C3H1-type" evidence="18">
    <location>
        <begin position="115"/>
        <end position="145"/>
    </location>
</feature>
<dbReference type="GO" id="GO:0008270">
    <property type="term" value="F:zinc ion binding"/>
    <property type="evidence" value="ECO:0007669"/>
    <property type="project" value="UniProtKB-KW"/>
</dbReference>
<dbReference type="Pfam" id="PF01207">
    <property type="entry name" value="Dus"/>
    <property type="match status" value="1"/>
</dbReference>
<dbReference type="InterPro" id="IPR018517">
    <property type="entry name" value="tRNA_hU_synthase_CS"/>
</dbReference>
<dbReference type="PROSITE" id="PS01136">
    <property type="entry name" value="UPF0034"/>
    <property type="match status" value="1"/>
</dbReference>
<evidence type="ECO:0000256" key="16">
    <source>
        <dbReference type="ARBA" id="ARBA00049447"/>
    </source>
</evidence>
<keyword evidence="2 19" id="KW-0285">Flavoprotein</keyword>
<dbReference type="FunFam" id="4.10.1000.10:FF:000029">
    <property type="entry name" value="tRNA-dihydrouridine(47) synthase [NAD(P)(+)]"/>
    <property type="match status" value="1"/>
</dbReference>
<keyword evidence="6 18" id="KW-0479">Metal-binding</keyword>
<comment type="function">
    <text evidence="13">Catalyzes the synthesis of dihydrouridine, a modified base, in various RNAs, such as tRNAs, mRNAs and some long non-coding RNAs (lncRNAs). Mainly modifies the uridine in position 47 (U47) in the D-loop of most cytoplasmic tRNAs. Also able to mediate the formation of dihydrouridine in some mRNAs, thereby regulating their translation.</text>
</comment>
<keyword evidence="22" id="KW-1185">Reference proteome</keyword>
<comment type="catalytic activity">
    <reaction evidence="17">
        <text>5,6-dihydrouridine(47) in tRNA + NADP(+) = uridine(47) in tRNA + NADPH + H(+)</text>
        <dbReference type="Rhea" id="RHEA:53360"/>
        <dbReference type="Rhea" id="RHEA-COMP:13539"/>
        <dbReference type="Rhea" id="RHEA-COMP:13540"/>
        <dbReference type="ChEBI" id="CHEBI:15378"/>
        <dbReference type="ChEBI" id="CHEBI:57783"/>
        <dbReference type="ChEBI" id="CHEBI:58349"/>
        <dbReference type="ChEBI" id="CHEBI:65315"/>
        <dbReference type="ChEBI" id="CHEBI:74443"/>
        <dbReference type="EC" id="1.3.1.89"/>
    </reaction>
    <physiologicalReaction direction="right-to-left" evidence="17">
        <dbReference type="Rhea" id="RHEA:53362"/>
    </physiologicalReaction>
</comment>
<dbReference type="SUPFAM" id="SSF51395">
    <property type="entry name" value="FMN-linked oxidoreductases"/>
    <property type="match status" value="1"/>
</dbReference>
<dbReference type="PANTHER" id="PTHR45846">
    <property type="entry name" value="TRNA-DIHYDROURIDINE(47) SYNTHASE [NAD(P)(+)]-LIKE"/>
    <property type="match status" value="1"/>
</dbReference>
<keyword evidence="12" id="KW-0520">NAD</keyword>
<comment type="catalytic activity">
    <reaction evidence="14">
        <text>5,6-dihydrouridine(47) in tRNA + NAD(+) = uridine(47) in tRNA + NADH + H(+)</text>
        <dbReference type="Rhea" id="RHEA:53364"/>
        <dbReference type="Rhea" id="RHEA-COMP:13539"/>
        <dbReference type="Rhea" id="RHEA-COMP:13540"/>
        <dbReference type="ChEBI" id="CHEBI:15378"/>
        <dbReference type="ChEBI" id="CHEBI:57540"/>
        <dbReference type="ChEBI" id="CHEBI:57945"/>
        <dbReference type="ChEBI" id="CHEBI:65315"/>
        <dbReference type="ChEBI" id="CHEBI:74443"/>
        <dbReference type="EC" id="1.3.1.89"/>
    </reaction>
    <physiologicalReaction direction="right-to-left" evidence="14">
        <dbReference type="Rhea" id="RHEA:53366"/>
    </physiologicalReaction>
</comment>
<accession>A0A6J0J8D3</accession>
<dbReference type="FunFam" id="3.20.20.70:FF:000067">
    <property type="entry name" value="tRNA-dihydrouridine(47) synthase [NAD(P)(+)]"/>
    <property type="match status" value="1"/>
</dbReference>
<feature type="domain" description="C3H1-type" evidence="21">
    <location>
        <begin position="115"/>
        <end position="145"/>
    </location>
</feature>
<proteinExistence type="inferred from homology"/>
<dbReference type="GO" id="GO:0003723">
    <property type="term" value="F:RNA binding"/>
    <property type="evidence" value="ECO:0007669"/>
    <property type="project" value="TreeGrafter"/>
</dbReference>
<dbReference type="PROSITE" id="PS50103">
    <property type="entry name" value="ZF_C3H1"/>
    <property type="match status" value="2"/>
</dbReference>
<name>A0A6J0J8D3_9PASS</name>
<protein>
    <recommendedName>
        <fullName evidence="19">tRNA-dihydrouridine(47) synthase [NAD(P)(+)]</fullName>
        <ecNumber evidence="19">1.3.1.-</ecNumber>
    </recommendedName>
    <alternativeName>
        <fullName evidence="19">tRNA-dihydrouridine synthase 3</fullName>
    </alternativeName>
</protein>
<dbReference type="AlphaFoldDB" id="A0A6J0J8D3"/>
<reference evidence="23" key="1">
    <citation type="submission" date="2025-08" db="UniProtKB">
        <authorList>
            <consortium name="RefSeq"/>
        </authorList>
    </citation>
    <scope>IDENTIFICATION</scope>
</reference>
<comment type="catalytic activity">
    <reaction evidence="16">
        <text>a 5,6-dihydrouridine in mRNA + NADP(+) = a uridine in mRNA + NADPH + H(+)</text>
        <dbReference type="Rhea" id="RHEA:69855"/>
        <dbReference type="Rhea" id="RHEA-COMP:14658"/>
        <dbReference type="Rhea" id="RHEA-COMP:17789"/>
        <dbReference type="ChEBI" id="CHEBI:15378"/>
        <dbReference type="ChEBI" id="CHEBI:57783"/>
        <dbReference type="ChEBI" id="CHEBI:58349"/>
        <dbReference type="ChEBI" id="CHEBI:65315"/>
        <dbReference type="ChEBI" id="CHEBI:74443"/>
    </reaction>
    <physiologicalReaction direction="right-to-left" evidence="16">
        <dbReference type="Rhea" id="RHEA:69857"/>
    </physiologicalReaction>
</comment>